<dbReference type="EMBL" id="JAHVHU010000008">
    <property type="protein sequence ID" value="MBY5958356.1"/>
    <property type="molecule type" value="Genomic_DNA"/>
</dbReference>
<sequence>MIFIYIIICLALLVFILSSVAPRSYSVDRKININRPLEAVYEYLRYLRNQDHWAKWNNIDPNMKKTYKGEDGKIGFQSEWESDHKKVGAGQQTITSLDENKAIYTRLEFYKPFKSESDAYLRIEKIDEQNTEVTWGFTGEMNPPMNIMLLFMNMDKQVGNDFEEGLANLKQVLENNGKVKV</sequence>
<evidence type="ECO:0000313" key="1">
    <source>
        <dbReference type="EMBL" id="MBY5958356.1"/>
    </source>
</evidence>
<dbReference type="Proteomes" id="UP000753961">
    <property type="component" value="Unassembled WGS sequence"/>
</dbReference>
<dbReference type="CDD" id="cd07818">
    <property type="entry name" value="SRPBCC_1"/>
    <property type="match status" value="1"/>
</dbReference>
<dbReference type="SUPFAM" id="SSF55961">
    <property type="entry name" value="Bet v1-like"/>
    <property type="match status" value="1"/>
</dbReference>
<name>A0A953HUB9_9BACT</name>
<dbReference type="RefSeq" id="WP_222579894.1">
    <property type="nucleotide sequence ID" value="NZ_JAHVHU010000008.1"/>
</dbReference>
<reference evidence="1" key="1">
    <citation type="submission" date="2021-06" db="EMBL/GenBank/DDBJ databases">
        <title>44 bacteria genomes isolated from Dapeng, Shenzhen.</title>
        <authorList>
            <person name="Zheng W."/>
            <person name="Yu S."/>
            <person name="Huang Y."/>
        </authorList>
    </citation>
    <scope>NUCLEOTIDE SEQUENCE</scope>
    <source>
        <strain evidence="1">DP5N28-2</strain>
    </source>
</reference>
<keyword evidence="2" id="KW-1185">Reference proteome</keyword>
<dbReference type="Pfam" id="PF10604">
    <property type="entry name" value="Polyketide_cyc2"/>
    <property type="match status" value="1"/>
</dbReference>
<comment type="caution">
    <text evidence="1">The sequence shown here is derived from an EMBL/GenBank/DDBJ whole genome shotgun (WGS) entry which is preliminary data.</text>
</comment>
<accession>A0A953HUB9</accession>
<evidence type="ECO:0000313" key="2">
    <source>
        <dbReference type="Proteomes" id="UP000753961"/>
    </source>
</evidence>
<organism evidence="1 2">
    <name type="scientific">Membranihabitans marinus</name>
    <dbReference type="NCBI Taxonomy" id="1227546"/>
    <lineage>
        <taxon>Bacteria</taxon>
        <taxon>Pseudomonadati</taxon>
        <taxon>Bacteroidota</taxon>
        <taxon>Saprospiria</taxon>
        <taxon>Saprospirales</taxon>
        <taxon>Saprospiraceae</taxon>
        <taxon>Membranihabitans</taxon>
    </lineage>
</organism>
<dbReference type="InterPro" id="IPR019587">
    <property type="entry name" value="Polyketide_cyclase/dehydratase"/>
</dbReference>
<dbReference type="Gene3D" id="3.30.530.20">
    <property type="match status" value="1"/>
</dbReference>
<dbReference type="InterPro" id="IPR023393">
    <property type="entry name" value="START-like_dom_sf"/>
</dbReference>
<gene>
    <name evidence="1" type="ORF">KUV50_09455</name>
</gene>
<proteinExistence type="predicted"/>
<protein>
    <submittedName>
        <fullName evidence="1">SRPBCC family protein</fullName>
    </submittedName>
</protein>
<dbReference type="AlphaFoldDB" id="A0A953HUB9"/>